<proteinExistence type="predicted"/>
<dbReference type="OrthoDB" id="4096at2759"/>
<comment type="caution">
    <text evidence="11">The sequence shown here is derived from an EMBL/GenBank/DDBJ whole genome shotgun (WGS) entry which is preliminary data.</text>
</comment>
<dbReference type="SMART" id="SM00320">
    <property type="entry name" value="WD40"/>
    <property type="match status" value="6"/>
</dbReference>
<dbReference type="PANTHER" id="PTHR44215:SF1">
    <property type="entry name" value="WD REPEAT-CONTAINING PROTEIN 75"/>
    <property type="match status" value="1"/>
</dbReference>
<name>A0A0W8CPY4_PHYNI</name>
<evidence type="ECO:0000256" key="2">
    <source>
        <dbReference type="ARBA" id="ARBA00022517"/>
    </source>
</evidence>
<dbReference type="InterPro" id="IPR011047">
    <property type="entry name" value="Quinoprotein_ADH-like_sf"/>
</dbReference>
<dbReference type="GO" id="GO:0006364">
    <property type="term" value="P:rRNA processing"/>
    <property type="evidence" value="ECO:0007669"/>
    <property type="project" value="UniProtKB-KW"/>
</dbReference>
<dbReference type="GO" id="GO:2000234">
    <property type="term" value="P:positive regulation of rRNA processing"/>
    <property type="evidence" value="ECO:0007669"/>
    <property type="project" value="TreeGrafter"/>
</dbReference>
<evidence type="ECO:0000256" key="8">
    <source>
        <dbReference type="PROSITE-ProRule" id="PRU00221"/>
    </source>
</evidence>
<accession>A0A0W8CPY4</accession>
<dbReference type="InterPro" id="IPR001680">
    <property type="entry name" value="WD40_rpt"/>
</dbReference>
<evidence type="ECO:0000256" key="9">
    <source>
        <dbReference type="SAM" id="MobiDB-lite"/>
    </source>
</evidence>
<evidence type="ECO:0000256" key="7">
    <source>
        <dbReference type="ARBA" id="ARBA00023242"/>
    </source>
</evidence>
<dbReference type="Pfam" id="PF23869">
    <property type="entry name" value="Beta-prop_WDR75_1st"/>
    <property type="match status" value="1"/>
</dbReference>
<dbReference type="OMA" id="WILNTRI"/>
<evidence type="ECO:0000313" key="11">
    <source>
        <dbReference type="EMBL" id="KUF85714.1"/>
    </source>
</evidence>
<evidence type="ECO:0000259" key="10">
    <source>
        <dbReference type="Pfam" id="PF23769"/>
    </source>
</evidence>
<keyword evidence="4 8" id="KW-0853">WD repeat</keyword>
<dbReference type="SUPFAM" id="SSF50998">
    <property type="entry name" value="Quinoprotein alcohol dehydrogenase-like"/>
    <property type="match status" value="1"/>
</dbReference>
<organism evidence="11 12">
    <name type="scientific">Phytophthora nicotianae</name>
    <name type="common">Potato buckeye rot agent</name>
    <name type="synonym">Phytophthora parasitica</name>
    <dbReference type="NCBI Taxonomy" id="4792"/>
    <lineage>
        <taxon>Eukaryota</taxon>
        <taxon>Sar</taxon>
        <taxon>Stramenopiles</taxon>
        <taxon>Oomycota</taxon>
        <taxon>Peronosporomycetes</taxon>
        <taxon>Peronosporales</taxon>
        <taxon>Peronosporaceae</taxon>
        <taxon>Phytophthora</taxon>
    </lineage>
</organism>
<dbReference type="GO" id="GO:0045943">
    <property type="term" value="P:positive regulation of transcription by RNA polymerase I"/>
    <property type="evidence" value="ECO:0007669"/>
    <property type="project" value="InterPro"/>
</dbReference>
<evidence type="ECO:0000313" key="12">
    <source>
        <dbReference type="Proteomes" id="UP000052943"/>
    </source>
</evidence>
<evidence type="ECO:0000256" key="3">
    <source>
        <dbReference type="ARBA" id="ARBA00022552"/>
    </source>
</evidence>
<feature type="repeat" description="WD" evidence="8">
    <location>
        <begin position="256"/>
        <end position="297"/>
    </location>
</feature>
<feature type="compositionally biased region" description="Basic residues" evidence="9">
    <location>
        <begin position="794"/>
        <end position="804"/>
    </location>
</feature>
<keyword evidence="2" id="KW-0690">Ribosome biogenesis</keyword>
<dbReference type="PANTHER" id="PTHR44215">
    <property type="entry name" value="WD REPEAT-CONTAINING PROTEIN 75"/>
    <property type="match status" value="1"/>
</dbReference>
<dbReference type="STRING" id="4790.A0A0W8CPY4"/>
<dbReference type="InterPro" id="IPR053826">
    <property type="entry name" value="WDR75"/>
</dbReference>
<dbReference type="GO" id="GO:0003723">
    <property type="term" value="F:RNA binding"/>
    <property type="evidence" value="ECO:0007669"/>
    <property type="project" value="InterPro"/>
</dbReference>
<dbReference type="EMBL" id="LNFO01002433">
    <property type="protein sequence ID" value="KUF85714.1"/>
    <property type="molecule type" value="Genomic_DNA"/>
</dbReference>
<reference evidence="11 12" key="1">
    <citation type="submission" date="2015-11" db="EMBL/GenBank/DDBJ databases">
        <title>Genomes and virulence difference between two physiological races of Phytophthora nicotianae.</title>
        <authorList>
            <person name="Liu H."/>
            <person name="Ma X."/>
            <person name="Yu H."/>
            <person name="Fang D."/>
            <person name="Li Y."/>
            <person name="Wang X."/>
            <person name="Wang W."/>
            <person name="Dong Y."/>
            <person name="Xiao B."/>
        </authorList>
    </citation>
    <scope>NUCLEOTIDE SEQUENCE [LARGE SCALE GENOMIC DNA]</scope>
    <source>
        <strain evidence="12">race 0</strain>
    </source>
</reference>
<evidence type="ECO:0000256" key="5">
    <source>
        <dbReference type="ARBA" id="ARBA00022737"/>
    </source>
</evidence>
<protein>
    <submittedName>
        <fullName evidence="11">WD repeat-containing protein 75</fullName>
    </submittedName>
</protein>
<dbReference type="GO" id="GO:0032040">
    <property type="term" value="C:small-subunit processome"/>
    <property type="evidence" value="ECO:0007669"/>
    <property type="project" value="InterPro"/>
</dbReference>
<dbReference type="PROSITE" id="PS50082">
    <property type="entry name" value="WD_REPEATS_2"/>
    <property type="match status" value="2"/>
</dbReference>
<dbReference type="InterPro" id="IPR057644">
    <property type="entry name" value="Beta-prop_WDR75_2nd"/>
</dbReference>
<dbReference type="Pfam" id="PF23769">
    <property type="entry name" value="Beta-prop_WDR75_2nd"/>
    <property type="match status" value="1"/>
</dbReference>
<feature type="domain" description="WD repeat-containing protein 75 second beta-propeller" evidence="10">
    <location>
        <begin position="358"/>
        <end position="655"/>
    </location>
</feature>
<gene>
    <name evidence="11" type="ORF">AM587_10011540</name>
</gene>
<comment type="subcellular location">
    <subcellularLocation>
        <location evidence="1">Nucleus</location>
        <location evidence="1">Nucleolus</location>
    </subcellularLocation>
</comment>
<feature type="repeat" description="WD" evidence="8">
    <location>
        <begin position="63"/>
        <end position="105"/>
    </location>
</feature>
<dbReference type="Gene3D" id="2.130.10.10">
    <property type="entry name" value="YVTN repeat-like/Quinoprotein amine dehydrogenase"/>
    <property type="match status" value="3"/>
</dbReference>
<evidence type="ECO:0000256" key="4">
    <source>
        <dbReference type="ARBA" id="ARBA00022574"/>
    </source>
</evidence>
<evidence type="ECO:0000256" key="6">
    <source>
        <dbReference type="ARBA" id="ARBA00023163"/>
    </source>
</evidence>
<keyword evidence="7" id="KW-0539">Nucleus</keyword>
<evidence type="ECO:0000256" key="1">
    <source>
        <dbReference type="ARBA" id="ARBA00004604"/>
    </source>
</evidence>
<keyword evidence="5" id="KW-0677">Repeat</keyword>
<dbReference type="InterPro" id="IPR015943">
    <property type="entry name" value="WD40/YVTN_repeat-like_dom_sf"/>
</dbReference>
<dbReference type="Proteomes" id="UP000052943">
    <property type="component" value="Unassembled WGS sequence"/>
</dbReference>
<dbReference type="AlphaFoldDB" id="A0A0W8CPY4"/>
<feature type="region of interest" description="Disordered" evidence="9">
    <location>
        <begin position="786"/>
        <end position="822"/>
    </location>
</feature>
<keyword evidence="3" id="KW-0698">rRNA processing</keyword>
<keyword evidence="6" id="KW-0804">Transcription</keyword>
<sequence length="858" mass="94509">MTEQHELELLTPPPQAAPASGRVGLPAATLVYSSDGRYVFQRQAHVVRVLHAQSGRVLHECVRAGNKSAVRALALHPHNALQLLAAYEDGHILVWDFVEHKPLAELDAKAPVLWMASSRTSASQLLLVVQSDANSWSVVEFSLKKKKRGRVLFQNGKKQFQAAALQSYTTPQGEGEQAVPGDFLVVAAGDKLVTLWLHHQPGAKDSGNRLYTMHKLNHLRDVTCVAVSPTQREFSIGDQIGQIFRYQQQGETAAKMHWHSHAVHCIQYSSDGQFLLSGGEECVLVSWQLETGRRAYLPRLPASVEVIAPRQDGGVYAVGLADSVLFQYNPVTREQEWEARGLARAGNSAANSLPTRQLAVDPVSKALVLNGSSGAGVLQFYEPFADRVLQTLLLSERNQVTRTEDEVLPTLRASHSCFSSRGGELVTLHAPTTAKHGDEQALRFWTRRVDGSFFVNTAIDAPHGRARVTSMTYSPSQTEDCMVTADEQGDFKVWQKVVTEAGGASWHCQAVVRFRDEPVTAVGFARDGSLLAVAYGNKLTLWDVATHSLRRVIPSADGQTITQIVFPGINSPYVVIVTESQVQVWSVLSLSLWWRYTVPKGAVVAEEALYERFLVWLPVDDSKKKTLVLVFDAQTPVPTCVRVVDLGSKVWSAGFHPGTGDIVLLDNKTGVWRLDGPKARSLDARRRKQAHVAAVAARDAAKDGEQEAKALSAIYNAASGGRLAEKKSSHKHAGPHGVAVNGSASSSLFDAPAHVLPSMTALYRSFMDTMLPKPHQVIETDESVKNVNEMSTSQKKKNKRRKKLQQQQSTVDPIVNENGEQRKRMKLQVEKELANTELQQQTYSKLLETFRNSKARRA</sequence>